<feature type="compositionally biased region" description="Pro residues" evidence="1">
    <location>
        <begin position="748"/>
        <end position="763"/>
    </location>
</feature>
<feature type="compositionally biased region" description="Pro residues" evidence="1">
    <location>
        <begin position="626"/>
        <end position="635"/>
    </location>
</feature>
<feature type="compositionally biased region" description="Basic and acidic residues" evidence="1">
    <location>
        <begin position="148"/>
        <end position="170"/>
    </location>
</feature>
<evidence type="ECO:0000313" key="2">
    <source>
        <dbReference type="EMBL" id="SPN99736.1"/>
    </source>
</evidence>
<dbReference type="Proteomes" id="UP001187682">
    <property type="component" value="Unassembled WGS sequence"/>
</dbReference>
<dbReference type="AlphaFoldDB" id="A0AAE8MTT1"/>
<evidence type="ECO:0000256" key="1">
    <source>
        <dbReference type="SAM" id="MobiDB-lite"/>
    </source>
</evidence>
<feature type="region of interest" description="Disordered" evidence="1">
    <location>
        <begin position="475"/>
        <end position="993"/>
    </location>
</feature>
<keyword evidence="3" id="KW-1185">Reference proteome</keyword>
<gene>
    <name evidence="2" type="ORF">DNG_02587</name>
</gene>
<feature type="compositionally biased region" description="Gly residues" evidence="1">
    <location>
        <begin position="503"/>
        <end position="513"/>
    </location>
</feature>
<feature type="compositionally biased region" description="Polar residues" evidence="1">
    <location>
        <begin position="49"/>
        <end position="61"/>
    </location>
</feature>
<accession>A0AAE8MTT1</accession>
<proteinExistence type="predicted"/>
<feature type="compositionally biased region" description="Pro residues" evidence="1">
    <location>
        <begin position="863"/>
        <end position="888"/>
    </location>
</feature>
<evidence type="ECO:0000313" key="3">
    <source>
        <dbReference type="Proteomes" id="UP001187682"/>
    </source>
</evidence>
<feature type="region of interest" description="Disordered" evidence="1">
    <location>
        <begin position="1"/>
        <end position="265"/>
    </location>
</feature>
<feature type="compositionally biased region" description="Pro residues" evidence="1">
    <location>
        <begin position="520"/>
        <end position="540"/>
    </location>
</feature>
<feature type="compositionally biased region" description="Acidic residues" evidence="1">
    <location>
        <begin position="490"/>
        <end position="501"/>
    </location>
</feature>
<sequence>MTRIIQTSRRRTGSGSGKALLAPAAEQTTPDQAAEPGPAASRKRKRAGRQSTGNPPNSTVSHGGKRRKVQDELPAEPTSPRLGRSERTTARETPAPQLQSVQPTLPAPRGTKRKAEGQLSTRGRATRKGTETTQNPLPPPGTRQGQEGVRDRRGPQQDEKQAQEAYRDEITNVQDDMELDLFVPDITGHAATQNLRPPGGGGGDDDPPGQGPGGGAGGGAPGGGEDSSDDDDSPPGSRPPGEEDAPGHVPDREDEDPWSESFRSEEDDHYLGELYDPGFLLCITGNPPQVGHDFGQMLQSGGDPLHQGWEIVKWLATRGNYYELHRGLPFHHEYEEGNEATFRTASVVLNSIARARRARPYCEKRDFASAATSAVTWAYHIDLPRRTLGVYGPPKLHRRDMTADHYFHESVHVIDGRAPRHIVDYSFEELRQFTSPVALHQSILHALAEQDVRRYSIPPAEDVWVLYEPVYRDVAQQESRTPSVSAVSTQEEDDDDDDDNSDGGPGPGPGGGPHSSSSPPSSPGPHTPGSPRRSPTPPIPNGHAQESPERPGGFQRSNAPSPEEIPGSPTQTPLPASSDDLNSPSGGASVANGVPVTNGHRTPSPRYPNLWEQAAMPLASEQGTPDAPPQTPVPHPRIESPGGHAEPQVNGVLGSPIHFTPRPPRHQPVSSSTEIAPGTSPPQQPVEYTESNFSPLDPGPRTPENQIVSLYEIGDRWSPGDPTPPHQRPPNSSSSPGDYASDQENLPPRSPSPQPPPRTPSPQPSLEDYVSDDEYDDANFQWPANLEHQSPLQPAPPRTPLPGTRQYIESDSRVFNEPESSTPDISREPRGDDDGSPTLGVEAAQRPRSDASQDGSPQGSLPSSPPVPRSPSPPQSPPRLPPLLPAPQPTLEGPTPAPAGQNEQLSFQDPVWNSDRYRRESSDEECVSPKSSSRPNSRAPSRQAEPFAHDDDARLPPASQKPRASPGPRPPGTGRDVDGEDGFIRLPSSNSGS</sequence>
<feature type="compositionally biased region" description="Gly residues" evidence="1">
    <location>
        <begin position="211"/>
        <end position="225"/>
    </location>
</feature>
<protein>
    <submittedName>
        <fullName evidence="2">Uncharacterized protein</fullName>
    </submittedName>
</protein>
<dbReference type="EMBL" id="ONZQ02000003">
    <property type="protein sequence ID" value="SPN99736.1"/>
    <property type="molecule type" value="Genomic_DNA"/>
</dbReference>
<feature type="compositionally biased region" description="Low complexity" evidence="1">
    <location>
        <begin position="928"/>
        <end position="942"/>
    </location>
</feature>
<feature type="compositionally biased region" description="Polar residues" evidence="1">
    <location>
        <begin position="476"/>
        <end position="489"/>
    </location>
</feature>
<organism evidence="2 3">
    <name type="scientific">Cephalotrichum gorgonifer</name>
    <dbReference type="NCBI Taxonomy" id="2041049"/>
    <lineage>
        <taxon>Eukaryota</taxon>
        <taxon>Fungi</taxon>
        <taxon>Dikarya</taxon>
        <taxon>Ascomycota</taxon>
        <taxon>Pezizomycotina</taxon>
        <taxon>Sordariomycetes</taxon>
        <taxon>Hypocreomycetidae</taxon>
        <taxon>Microascales</taxon>
        <taxon>Microascaceae</taxon>
        <taxon>Cephalotrichum</taxon>
    </lineage>
</organism>
<feature type="compositionally biased region" description="Low complexity" evidence="1">
    <location>
        <begin position="852"/>
        <end position="862"/>
    </location>
</feature>
<feature type="compositionally biased region" description="Polar residues" evidence="1">
    <location>
        <begin position="568"/>
        <end position="586"/>
    </location>
</feature>
<comment type="caution">
    <text evidence="2">The sequence shown here is derived from an EMBL/GenBank/DDBJ whole genome shotgun (WGS) entry which is preliminary data.</text>
</comment>
<reference evidence="2" key="1">
    <citation type="submission" date="2018-03" db="EMBL/GenBank/DDBJ databases">
        <authorList>
            <person name="Guldener U."/>
        </authorList>
    </citation>
    <scope>NUCLEOTIDE SEQUENCE</scope>
</reference>
<name>A0AAE8MTT1_9PEZI</name>